<keyword evidence="1" id="KW-1133">Transmembrane helix</keyword>
<proteinExistence type="predicted"/>
<keyword evidence="1" id="KW-0812">Transmembrane</keyword>
<protein>
    <submittedName>
        <fullName evidence="2">Uncharacterized protein</fullName>
    </submittedName>
</protein>
<evidence type="ECO:0000313" key="2">
    <source>
        <dbReference type="EMBL" id="BAL84727.1"/>
    </source>
</evidence>
<keyword evidence="1" id="KW-0472">Membrane</keyword>
<dbReference type="HOGENOM" id="CLU_3103724_0_0_9"/>
<accession>I0GVE0</accession>
<sequence length="51" mass="6036">MTDIQFLAVWFGAWALGYPTLMSLFTCQWRDFGYILLIDYLYIFICGVVLF</sequence>
<feature type="transmembrane region" description="Helical" evidence="1">
    <location>
        <begin position="32"/>
        <end position="50"/>
    </location>
</feature>
<keyword evidence="2" id="KW-0614">Plasmid</keyword>
<dbReference type="Proteomes" id="UP000007887">
    <property type="component" value="Plasmid pSRC4"/>
</dbReference>
<evidence type="ECO:0000256" key="1">
    <source>
        <dbReference type="SAM" id="Phobius"/>
    </source>
</evidence>
<reference evidence="2 3" key="1">
    <citation type="submission" date="2011-10" db="EMBL/GenBank/DDBJ databases">
        <title>Whole genome sequence of Selenomonas ruminantium subsp. lactilytica TAM6421.</title>
        <authorList>
            <person name="Oguchi A."/>
            <person name="Ankai A."/>
            <person name="Kaneko J."/>
            <person name="Yamada-Narita S."/>
            <person name="Fukui S."/>
            <person name="Takahashi M."/>
            <person name="Onodera T."/>
            <person name="Kojima S."/>
            <person name="Fushimi T."/>
            <person name="Abe N."/>
            <person name="Kamio Y."/>
            <person name="Yamazaki S."/>
            <person name="Fujita N."/>
        </authorList>
    </citation>
    <scope>NUCLEOTIDE SEQUENCE [LARGE SCALE GENOMIC DNA]</scope>
    <source>
        <strain evidence="3">NBRC 103574 / TAM6421</strain>
        <plasmid evidence="2 3">pSRC4</plasmid>
    </source>
</reference>
<dbReference type="EMBL" id="AP012294">
    <property type="protein sequence ID" value="BAL84727.1"/>
    <property type="molecule type" value="Genomic_DNA"/>
</dbReference>
<name>I0GVE0_SELRL</name>
<dbReference type="KEGG" id="sri:SELR_pSRC400760"/>
<dbReference type="PATRIC" id="fig|927704.6.peg.3491"/>
<feature type="transmembrane region" description="Helical" evidence="1">
    <location>
        <begin position="6"/>
        <end position="25"/>
    </location>
</feature>
<dbReference type="AlphaFoldDB" id="I0GVE0"/>
<gene>
    <name evidence="2" type="ordered locus">SELR_pSRC400760</name>
</gene>
<geneLocation type="plasmid" evidence="2 3">
    <name>pSRC4</name>
</geneLocation>
<evidence type="ECO:0000313" key="3">
    <source>
        <dbReference type="Proteomes" id="UP000007887"/>
    </source>
</evidence>
<organism evidence="2 3">
    <name type="scientific">Selenomonas ruminantium subsp. lactilytica (strain NBRC 103574 / TAM6421)</name>
    <dbReference type="NCBI Taxonomy" id="927704"/>
    <lineage>
        <taxon>Bacteria</taxon>
        <taxon>Bacillati</taxon>
        <taxon>Bacillota</taxon>
        <taxon>Negativicutes</taxon>
        <taxon>Selenomonadales</taxon>
        <taxon>Selenomonadaceae</taxon>
        <taxon>Selenomonas</taxon>
    </lineage>
</organism>